<sequence length="177" mass="19858">MIRVVPAYDGPALEHVITLSTEYVTWMMGQIPGHFPNLDLSTFSAEHEYDDIHKKFPGAHRPPDGCLLLALRNEAACGCIALGRLSERICEMRTLYVRPACRGEGIGRILAHAALDEARKLGYERVRLDTLQFMASALRLYRSLGFYDIAPYNDLPDDLKPYICFLECQLNVPAGTT</sequence>
<evidence type="ECO:0000313" key="3">
    <source>
        <dbReference type="Proteomes" id="UP000594468"/>
    </source>
</evidence>
<dbReference type="GO" id="GO:0016747">
    <property type="term" value="F:acyltransferase activity, transferring groups other than amino-acyl groups"/>
    <property type="evidence" value="ECO:0007669"/>
    <property type="project" value="InterPro"/>
</dbReference>
<dbReference type="AlphaFoldDB" id="A0A7S8E9Y5"/>
<evidence type="ECO:0000313" key="2">
    <source>
        <dbReference type="EMBL" id="QPC82969.1"/>
    </source>
</evidence>
<keyword evidence="3" id="KW-1185">Reference proteome</keyword>
<dbReference type="InterPro" id="IPR052777">
    <property type="entry name" value="Acetyltransferase_Enz"/>
</dbReference>
<proteinExistence type="predicted"/>
<dbReference type="InterPro" id="IPR016181">
    <property type="entry name" value="Acyl_CoA_acyltransferase"/>
</dbReference>
<reference evidence="2 3" key="1">
    <citation type="submission" date="2020-02" db="EMBL/GenBank/DDBJ databases">
        <authorList>
            <person name="Zheng R.K."/>
            <person name="Sun C.M."/>
        </authorList>
    </citation>
    <scope>NUCLEOTIDE SEQUENCE [LARGE SCALE GENOMIC DNA]</scope>
    <source>
        <strain evidence="3">rifampicinis</strain>
    </source>
</reference>
<organism evidence="2 3">
    <name type="scientific">Phototrophicus methaneseepsis</name>
    <dbReference type="NCBI Taxonomy" id="2710758"/>
    <lineage>
        <taxon>Bacteria</taxon>
        <taxon>Bacillati</taxon>
        <taxon>Chloroflexota</taxon>
        <taxon>Candidatus Thermofontia</taxon>
        <taxon>Phototrophicales</taxon>
        <taxon>Phototrophicaceae</taxon>
        <taxon>Phototrophicus</taxon>
    </lineage>
</organism>
<feature type="domain" description="N-acetyltransferase" evidence="1">
    <location>
        <begin position="1"/>
        <end position="167"/>
    </location>
</feature>
<dbReference type="Proteomes" id="UP000594468">
    <property type="component" value="Chromosome"/>
</dbReference>
<gene>
    <name evidence="2" type="ORF">G4Y79_00925</name>
</gene>
<evidence type="ECO:0000259" key="1">
    <source>
        <dbReference type="PROSITE" id="PS51186"/>
    </source>
</evidence>
<keyword evidence="2" id="KW-0808">Transferase</keyword>
<dbReference type="PROSITE" id="PS51186">
    <property type="entry name" value="GNAT"/>
    <property type="match status" value="1"/>
</dbReference>
<name>A0A7S8E9Y5_9CHLR</name>
<dbReference type="CDD" id="cd04301">
    <property type="entry name" value="NAT_SF"/>
    <property type="match status" value="1"/>
</dbReference>
<dbReference type="InterPro" id="IPR000182">
    <property type="entry name" value="GNAT_dom"/>
</dbReference>
<dbReference type="Gene3D" id="3.40.630.30">
    <property type="match status" value="1"/>
</dbReference>
<accession>A0A7S8E9Y5</accession>
<dbReference type="SUPFAM" id="SSF55729">
    <property type="entry name" value="Acyl-CoA N-acyltransferases (Nat)"/>
    <property type="match status" value="1"/>
</dbReference>
<dbReference type="KEGG" id="pmet:G4Y79_00925"/>
<dbReference type="Pfam" id="PF00583">
    <property type="entry name" value="Acetyltransf_1"/>
    <property type="match status" value="1"/>
</dbReference>
<dbReference type="PANTHER" id="PTHR43305:SF1">
    <property type="entry name" value="FAMILY N-ACETYLTRANSFERASE, PUTATIVE (AFU_ORTHOLOGUE AFUA_2G01380)-RELATED"/>
    <property type="match status" value="1"/>
</dbReference>
<protein>
    <submittedName>
        <fullName evidence="2">GNAT family N-acetyltransferase</fullName>
    </submittedName>
</protein>
<dbReference type="PANTHER" id="PTHR43305">
    <property type="entry name" value="FAMILY N-ACETYLTRANSFERASE, PUTATIVE (AFU_ORTHOLOGUE AFUA_2G01380)-RELATED"/>
    <property type="match status" value="1"/>
</dbReference>
<dbReference type="RefSeq" id="WP_195171038.1">
    <property type="nucleotide sequence ID" value="NZ_CP062983.1"/>
</dbReference>
<dbReference type="EMBL" id="CP062983">
    <property type="protein sequence ID" value="QPC82969.1"/>
    <property type="molecule type" value="Genomic_DNA"/>
</dbReference>